<comment type="similarity">
    <text evidence="7">Belongs to the class I-like SAM-binding methyltransferase superfamily. TrmB family.</text>
</comment>
<evidence type="ECO:0000256" key="7">
    <source>
        <dbReference type="HAMAP-Rule" id="MF_01057"/>
    </source>
</evidence>
<gene>
    <name evidence="7 8" type="primary">trmB</name>
    <name evidence="8" type="ORF">GCM10022197_31640</name>
</gene>
<comment type="caution">
    <text evidence="8">The sequence shown here is derived from an EMBL/GenBank/DDBJ whole genome shotgun (WGS) entry which is preliminary data.</text>
</comment>
<dbReference type="Pfam" id="PF02390">
    <property type="entry name" value="Methyltransf_4"/>
    <property type="match status" value="1"/>
</dbReference>
<comment type="caution">
    <text evidence="7">Lacks conserved residue(s) required for the propagation of feature annotation.</text>
</comment>
<dbReference type="PROSITE" id="PS51625">
    <property type="entry name" value="SAM_MT_TRMB"/>
    <property type="match status" value="1"/>
</dbReference>
<protein>
    <recommendedName>
        <fullName evidence="7">tRNA (guanine-N(7)-)-methyltransferase</fullName>
        <ecNumber evidence="7">2.1.1.33</ecNumber>
    </recommendedName>
    <alternativeName>
        <fullName evidence="7">tRNA (guanine(46)-N(7))-methyltransferase</fullName>
    </alternativeName>
    <alternativeName>
        <fullName evidence="7">tRNA(m7G46)-methyltransferase</fullName>
    </alternativeName>
</protein>
<keyword evidence="3 7" id="KW-0489">Methyltransferase</keyword>
<evidence type="ECO:0000256" key="2">
    <source>
        <dbReference type="ARBA" id="ARBA00003015"/>
    </source>
</evidence>
<name>A0ABP6XTV6_9ACTN</name>
<feature type="binding site" evidence="7">
    <location>
        <position position="105"/>
    </location>
    <ligand>
        <name>S-adenosyl-L-methionine</name>
        <dbReference type="ChEBI" id="CHEBI:59789"/>
    </ligand>
</feature>
<comment type="catalytic activity">
    <reaction evidence="1 7">
        <text>guanosine(46) in tRNA + S-adenosyl-L-methionine = N(7)-methylguanosine(46) in tRNA + S-adenosyl-L-homocysteine</text>
        <dbReference type="Rhea" id="RHEA:42708"/>
        <dbReference type="Rhea" id="RHEA-COMP:10188"/>
        <dbReference type="Rhea" id="RHEA-COMP:10189"/>
        <dbReference type="ChEBI" id="CHEBI:57856"/>
        <dbReference type="ChEBI" id="CHEBI:59789"/>
        <dbReference type="ChEBI" id="CHEBI:74269"/>
        <dbReference type="ChEBI" id="CHEBI:74480"/>
        <dbReference type="EC" id="2.1.1.33"/>
    </reaction>
</comment>
<feature type="binding site" evidence="7">
    <location>
        <position position="191"/>
    </location>
    <ligand>
        <name>substrate</name>
    </ligand>
</feature>
<keyword evidence="4 7" id="KW-0808">Transferase</keyword>
<dbReference type="InterPro" id="IPR055361">
    <property type="entry name" value="tRNA_methyltr_TrmB_bact"/>
</dbReference>
<keyword evidence="9" id="KW-1185">Reference proteome</keyword>
<evidence type="ECO:0000256" key="5">
    <source>
        <dbReference type="ARBA" id="ARBA00022691"/>
    </source>
</evidence>
<evidence type="ECO:0000256" key="1">
    <source>
        <dbReference type="ARBA" id="ARBA00000142"/>
    </source>
</evidence>
<dbReference type="SUPFAM" id="SSF53335">
    <property type="entry name" value="S-adenosyl-L-methionine-dependent methyltransferases"/>
    <property type="match status" value="1"/>
</dbReference>
<evidence type="ECO:0000313" key="8">
    <source>
        <dbReference type="EMBL" id="GAA3572551.1"/>
    </source>
</evidence>
<evidence type="ECO:0000256" key="4">
    <source>
        <dbReference type="ARBA" id="ARBA00022679"/>
    </source>
</evidence>
<dbReference type="PANTHER" id="PTHR23417">
    <property type="entry name" value="3-DEOXY-D-MANNO-OCTULOSONIC-ACID TRANSFERASE/TRNA GUANINE-N 7 - -METHYLTRANSFERASE"/>
    <property type="match status" value="1"/>
</dbReference>
<dbReference type="InterPro" id="IPR029063">
    <property type="entry name" value="SAM-dependent_MTases_sf"/>
</dbReference>
<comment type="function">
    <text evidence="2 7">Catalyzes the formation of N(7)-methylguanine at position 46 (m7G46) in tRNA.</text>
</comment>
<feature type="binding site" evidence="7">
    <location>
        <position position="132"/>
    </location>
    <ligand>
        <name>S-adenosyl-L-methionine</name>
        <dbReference type="ChEBI" id="CHEBI:59789"/>
    </ligand>
</feature>
<dbReference type="Proteomes" id="UP001500767">
    <property type="component" value="Unassembled WGS sequence"/>
</dbReference>
<dbReference type="NCBIfam" id="TIGR00091">
    <property type="entry name" value="tRNA (guanosine(46)-N7)-methyltransferase TrmB"/>
    <property type="match status" value="1"/>
</dbReference>
<proteinExistence type="inferred from homology"/>
<accession>A0ABP6XTV6</accession>
<comment type="pathway">
    <text evidence="7">tRNA modification; N(7)-methylguanine-tRNA biosynthesis.</text>
</comment>
<reference evidence="9" key="1">
    <citation type="journal article" date="2019" name="Int. J. Syst. Evol. Microbiol.">
        <title>The Global Catalogue of Microorganisms (GCM) 10K type strain sequencing project: providing services to taxonomists for standard genome sequencing and annotation.</title>
        <authorList>
            <consortium name="The Broad Institute Genomics Platform"/>
            <consortium name="The Broad Institute Genome Sequencing Center for Infectious Disease"/>
            <person name="Wu L."/>
            <person name="Ma J."/>
        </authorList>
    </citation>
    <scope>NUCLEOTIDE SEQUENCE [LARGE SCALE GENOMIC DNA]</scope>
    <source>
        <strain evidence="9">JCM 16540</strain>
    </source>
</reference>
<feature type="binding site" evidence="7">
    <location>
        <begin position="222"/>
        <end position="225"/>
    </location>
    <ligand>
        <name>substrate</name>
    </ligand>
</feature>
<dbReference type="HAMAP" id="MF_01057">
    <property type="entry name" value="tRNA_methyltr_TrmB"/>
    <property type="match status" value="1"/>
</dbReference>
<feature type="binding site" evidence="7">
    <location>
        <position position="159"/>
    </location>
    <ligand>
        <name>substrate</name>
    </ligand>
</feature>
<keyword evidence="6 7" id="KW-0819">tRNA processing</keyword>
<dbReference type="Gene3D" id="3.40.50.150">
    <property type="entry name" value="Vaccinia Virus protein VP39"/>
    <property type="match status" value="1"/>
</dbReference>
<evidence type="ECO:0000313" key="9">
    <source>
        <dbReference type="Proteomes" id="UP001500767"/>
    </source>
</evidence>
<dbReference type="EC" id="2.1.1.33" evidence="7"/>
<evidence type="ECO:0000256" key="3">
    <source>
        <dbReference type="ARBA" id="ARBA00022603"/>
    </source>
</evidence>
<dbReference type="InterPro" id="IPR003358">
    <property type="entry name" value="tRNA_(Gua-N-7)_MeTrfase_Trmb"/>
</dbReference>
<dbReference type="PANTHER" id="PTHR23417:SF14">
    <property type="entry name" value="PENTACOTRIPEPTIDE-REPEAT REGION OF PRORP DOMAIN-CONTAINING PROTEIN"/>
    <property type="match status" value="1"/>
</dbReference>
<keyword evidence="5 7" id="KW-0949">S-adenosyl-L-methionine</keyword>
<sequence length="244" mass="26947">MRLRSATVPTDVRPRLNREVTSFVRRSARMSDSLRNRYDAQVGGLVVDVPQGALRTSVADDAAPLDLPMIFGRTAPVVVEIGCGPGDSLVPMARARPDLDLLAFEVFEPAAAALVARAVREDVTNVRVAPVDAVAGLERLVAPGSLTEVWTFFPDPWPKLKHHKRRLVDPAFADLVASRLRPGGRWRLATDWAEYADRMRDVVGGHPAFAAEPEDRGDRPVTRFERRGLAEDRPIADLVYRRVG</sequence>
<feature type="binding site" evidence="7">
    <location>
        <position position="155"/>
    </location>
    <ligand>
        <name>S-adenosyl-L-methionine</name>
        <dbReference type="ChEBI" id="CHEBI:59789"/>
    </ligand>
</feature>
<organism evidence="8 9">
    <name type="scientific">Microlunatus spumicola</name>
    <dbReference type="NCBI Taxonomy" id="81499"/>
    <lineage>
        <taxon>Bacteria</taxon>
        <taxon>Bacillati</taxon>
        <taxon>Actinomycetota</taxon>
        <taxon>Actinomycetes</taxon>
        <taxon>Propionibacteriales</taxon>
        <taxon>Propionibacteriaceae</taxon>
        <taxon>Microlunatus</taxon>
    </lineage>
</organism>
<dbReference type="EMBL" id="BAAAYR010000004">
    <property type="protein sequence ID" value="GAA3572551.1"/>
    <property type="molecule type" value="Genomic_DNA"/>
</dbReference>
<feature type="binding site" evidence="7">
    <location>
        <position position="80"/>
    </location>
    <ligand>
        <name>S-adenosyl-L-methionine</name>
        <dbReference type="ChEBI" id="CHEBI:59789"/>
    </ligand>
</feature>
<evidence type="ECO:0000256" key="6">
    <source>
        <dbReference type="ARBA" id="ARBA00022694"/>
    </source>
</evidence>